<dbReference type="PANTHER" id="PTHR23077:SF117">
    <property type="entry name" value="AAA+ ATPASE DOMAIN-CONTAINING PROTEIN"/>
    <property type="match status" value="1"/>
</dbReference>
<protein>
    <recommendedName>
        <fullName evidence="2">AAA+ ATPase domain-containing protein</fullName>
    </recommendedName>
</protein>
<dbReference type="InterPro" id="IPR027417">
    <property type="entry name" value="P-loop_NTPase"/>
</dbReference>
<dbReference type="Proteomes" id="UP000001449">
    <property type="component" value="Chromosome 20"/>
</dbReference>
<dbReference type="RefSeq" id="XP_002294629.1">
    <property type="nucleotide sequence ID" value="XM_002294593.1"/>
</dbReference>
<dbReference type="InterPro" id="IPR003959">
    <property type="entry name" value="ATPase_AAA_core"/>
</dbReference>
<dbReference type="eggNOG" id="KOG0730">
    <property type="taxonomic scope" value="Eukaryota"/>
</dbReference>
<evidence type="ECO:0000313" key="4">
    <source>
        <dbReference type="Proteomes" id="UP000001449"/>
    </source>
</evidence>
<dbReference type="HOGENOM" id="CLU_000688_12_3_1"/>
<dbReference type="SUPFAM" id="SSF52540">
    <property type="entry name" value="P-loop containing nucleoside triphosphate hydrolases"/>
    <property type="match status" value="2"/>
</dbReference>
<dbReference type="CDD" id="cd19481">
    <property type="entry name" value="RecA-like_protease"/>
    <property type="match status" value="1"/>
</dbReference>
<organism evidence="3 4">
    <name type="scientific">Thalassiosira pseudonana</name>
    <name type="common">Marine diatom</name>
    <name type="synonym">Cyclotella nana</name>
    <dbReference type="NCBI Taxonomy" id="35128"/>
    <lineage>
        <taxon>Eukaryota</taxon>
        <taxon>Sar</taxon>
        <taxon>Stramenopiles</taxon>
        <taxon>Ochrophyta</taxon>
        <taxon>Bacillariophyta</taxon>
        <taxon>Coscinodiscophyceae</taxon>
        <taxon>Thalassiosirophycidae</taxon>
        <taxon>Thalassiosirales</taxon>
        <taxon>Thalassiosiraceae</taxon>
        <taxon>Thalassiosira</taxon>
    </lineage>
</organism>
<dbReference type="Gene3D" id="1.10.8.60">
    <property type="match status" value="2"/>
</dbReference>
<dbReference type="InterPro" id="IPR050168">
    <property type="entry name" value="AAA_ATPase_domain"/>
</dbReference>
<dbReference type="EMBL" id="CM000652">
    <property type="protein sequence ID" value="EED87989.1"/>
    <property type="molecule type" value="Genomic_DNA"/>
</dbReference>
<keyword evidence="4" id="KW-1185">Reference proteome</keyword>
<name>B8CEZ3_THAPS</name>
<proteinExistence type="inferred from homology"/>
<sequence>MSTEQSANRPQTTALVEPYQHLVESLRQILFFQSDGYSNQGSTSIPPIPRSFLFTGPPGVGKTYSVKRAISVANEWMFGKAMDTSSTHQDTIELVSIRGSELLASASSGGNFATAARELERQFRIAAKLCQRNNNIPDKEGKAKAVVVFLDECDALVSSSVIVASMLAMLLDMVEGNGDGWERLLVVAATNRVDAIPAFLRRPGRLEKEVIVNPPNAEERFALLENMLGTSLTSEGVSASGLRSVADTCVGYVAADLSALVRRAAILSMERRFHGDFESQSISLRPIMTTNDLFSAMNDVGASCLRDASLAAPPKTTWSDIAGDVGGAKQALRQAIEWPRTRKAAFTALGLSPPRGVLLHGPPGCAKTTLARAAAGAAGVAFLSLSPADVYSSSYVGEAESVVRRAFDLARSAAPCVLFFDEIDSIIGGEDESGGGKGHGMGRGTSAEARVLSTFLNEMDGVDGSVEDGVLVLGATNRPGTLDAALLRPGRFDRVIYVPPPDECGRRDILRMECTKWQRAILSCDSSRENDEASDDDTARQFFNIDTLASEDISGSMTGAELVGACRETAVGVMRTIMLSTPADESGKLSTTTKERLMQALKVGLITTLRNTRPLLSNANVLEEYTRFEEEHR</sequence>
<dbReference type="InterPro" id="IPR003960">
    <property type="entry name" value="ATPase_AAA_CS"/>
</dbReference>
<feature type="domain" description="AAA+ ATPase" evidence="2">
    <location>
        <begin position="48"/>
        <end position="216"/>
    </location>
</feature>
<dbReference type="PaxDb" id="35128-Thaps11589"/>
<evidence type="ECO:0000313" key="3">
    <source>
        <dbReference type="EMBL" id="EED87989.1"/>
    </source>
</evidence>
<dbReference type="GeneID" id="7443394"/>
<dbReference type="GO" id="GO:0016887">
    <property type="term" value="F:ATP hydrolysis activity"/>
    <property type="evidence" value="ECO:0000318"/>
    <property type="project" value="GO_Central"/>
</dbReference>
<dbReference type="GO" id="GO:0005524">
    <property type="term" value="F:ATP binding"/>
    <property type="evidence" value="ECO:0007669"/>
    <property type="project" value="UniProtKB-KW"/>
</dbReference>
<dbReference type="PANTHER" id="PTHR23077">
    <property type="entry name" value="AAA-FAMILY ATPASE"/>
    <property type="match status" value="1"/>
</dbReference>
<evidence type="ECO:0000256" key="1">
    <source>
        <dbReference type="RuleBase" id="RU003651"/>
    </source>
</evidence>
<gene>
    <name evidence="3" type="ORF">THAPSDRAFT_11589</name>
</gene>
<dbReference type="KEGG" id="tps:THAPSDRAFT_11589"/>
<dbReference type="InterPro" id="IPR003593">
    <property type="entry name" value="AAA+_ATPase"/>
</dbReference>
<dbReference type="SMART" id="SM00382">
    <property type="entry name" value="AAA"/>
    <property type="match status" value="2"/>
</dbReference>
<dbReference type="FunFam" id="3.40.50.300:FF:000661">
    <property type="entry name" value="calmodulin-interacting protein 111 isoform X1"/>
    <property type="match status" value="1"/>
</dbReference>
<dbReference type="Pfam" id="PF00004">
    <property type="entry name" value="AAA"/>
    <property type="match status" value="2"/>
</dbReference>
<dbReference type="PROSITE" id="PS00674">
    <property type="entry name" value="AAA"/>
    <property type="match status" value="1"/>
</dbReference>
<feature type="domain" description="AAA+ ATPase" evidence="2">
    <location>
        <begin position="353"/>
        <end position="502"/>
    </location>
</feature>
<keyword evidence="1" id="KW-0547">Nucleotide-binding</keyword>
<comment type="similarity">
    <text evidence="1">Belongs to the AAA ATPase family.</text>
</comment>
<reference evidence="3 4" key="2">
    <citation type="journal article" date="2008" name="Nature">
        <title>The Phaeodactylum genome reveals the evolutionary history of diatom genomes.</title>
        <authorList>
            <person name="Bowler C."/>
            <person name="Allen A.E."/>
            <person name="Badger J.H."/>
            <person name="Grimwood J."/>
            <person name="Jabbari K."/>
            <person name="Kuo A."/>
            <person name="Maheswari U."/>
            <person name="Martens C."/>
            <person name="Maumus F."/>
            <person name="Otillar R.P."/>
            <person name="Rayko E."/>
            <person name="Salamov A."/>
            <person name="Vandepoele K."/>
            <person name="Beszteri B."/>
            <person name="Gruber A."/>
            <person name="Heijde M."/>
            <person name="Katinka M."/>
            <person name="Mock T."/>
            <person name="Valentin K."/>
            <person name="Verret F."/>
            <person name="Berges J.A."/>
            <person name="Brownlee C."/>
            <person name="Cadoret J.P."/>
            <person name="Chiovitti A."/>
            <person name="Choi C.J."/>
            <person name="Coesel S."/>
            <person name="De Martino A."/>
            <person name="Detter J.C."/>
            <person name="Durkin C."/>
            <person name="Falciatore A."/>
            <person name="Fournet J."/>
            <person name="Haruta M."/>
            <person name="Huysman M.J."/>
            <person name="Jenkins B.D."/>
            <person name="Jiroutova K."/>
            <person name="Jorgensen R.E."/>
            <person name="Joubert Y."/>
            <person name="Kaplan A."/>
            <person name="Kroger N."/>
            <person name="Kroth P.G."/>
            <person name="La Roche J."/>
            <person name="Lindquist E."/>
            <person name="Lommer M."/>
            <person name="Martin-Jezequel V."/>
            <person name="Lopez P.J."/>
            <person name="Lucas S."/>
            <person name="Mangogna M."/>
            <person name="McGinnis K."/>
            <person name="Medlin L.K."/>
            <person name="Montsant A."/>
            <person name="Oudot-Le Secq M.P."/>
            <person name="Napoli C."/>
            <person name="Obornik M."/>
            <person name="Parker M.S."/>
            <person name="Petit J.L."/>
            <person name="Porcel B.M."/>
            <person name="Poulsen N."/>
            <person name="Robison M."/>
            <person name="Rychlewski L."/>
            <person name="Rynearson T.A."/>
            <person name="Schmutz J."/>
            <person name="Shapiro H."/>
            <person name="Siaut M."/>
            <person name="Stanley M."/>
            <person name="Sussman M.R."/>
            <person name="Taylor A.R."/>
            <person name="Vardi A."/>
            <person name="von Dassow P."/>
            <person name="Vyverman W."/>
            <person name="Willis A."/>
            <person name="Wyrwicz L.S."/>
            <person name="Rokhsar D.S."/>
            <person name="Weissenbach J."/>
            <person name="Armbrust E.V."/>
            <person name="Green B.R."/>
            <person name="Van de Peer Y."/>
            <person name="Grigoriev I.V."/>
        </authorList>
    </citation>
    <scope>NUCLEOTIDE SEQUENCE [LARGE SCALE GENOMIC DNA]</scope>
    <source>
        <strain evidence="3 4">CCMP1335</strain>
    </source>
</reference>
<dbReference type="AlphaFoldDB" id="B8CEZ3"/>
<dbReference type="Gene3D" id="3.40.50.300">
    <property type="entry name" value="P-loop containing nucleotide triphosphate hydrolases"/>
    <property type="match status" value="2"/>
</dbReference>
<keyword evidence="1" id="KW-0067">ATP-binding</keyword>
<dbReference type="STRING" id="35128.B8CEZ3"/>
<reference evidence="3 4" key="1">
    <citation type="journal article" date="2004" name="Science">
        <title>The genome of the diatom Thalassiosira pseudonana: ecology, evolution, and metabolism.</title>
        <authorList>
            <person name="Armbrust E.V."/>
            <person name="Berges J.A."/>
            <person name="Bowler C."/>
            <person name="Green B.R."/>
            <person name="Martinez D."/>
            <person name="Putnam N.H."/>
            <person name="Zhou S."/>
            <person name="Allen A.E."/>
            <person name="Apt K.E."/>
            <person name="Bechner M."/>
            <person name="Brzezinski M.A."/>
            <person name="Chaal B.K."/>
            <person name="Chiovitti A."/>
            <person name="Davis A.K."/>
            <person name="Demarest M.S."/>
            <person name="Detter J.C."/>
            <person name="Glavina T."/>
            <person name="Goodstein D."/>
            <person name="Hadi M.Z."/>
            <person name="Hellsten U."/>
            <person name="Hildebrand M."/>
            <person name="Jenkins B.D."/>
            <person name="Jurka J."/>
            <person name="Kapitonov V.V."/>
            <person name="Kroger N."/>
            <person name="Lau W.W."/>
            <person name="Lane T.W."/>
            <person name="Larimer F.W."/>
            <person name="Lippmeier J.C."/>
            <person name="Lucas S."/>
            <person name="Medina M."/>
            <person name="Montsant A."/>
            <person name="Obornik M."/>
            <person name="Parker M.S."/>
            <person name="Palenik B."/>
            <person name="Pazour G.J."/>
            <person name="Richardson P.M."/>
            <person name="Rynearson T.A."/>
            <person name="Saito M.A."/>
            <person name="Schwartz D.C."/>
            <person name="Thamatrakoln K."/>
            <person name="Valentin K."/>
            <person name="Vardi A."/>
            <person name="Wilkerson F.P."/>
            <person name="Rokhsar D.S."/>
        </authorList>
    </citation>
    <scope>NUCLEOTIDE SEQUENCE [LARGE SCALE GENOMIC DNA]</scope>
    <source>
        <strain evidence="3 4">CCMP1335</strain>
    </source>
</reference>
<accession>B8CEZ3</accession>
<dbReference type="OMA" id="RRCAYEC"/>
<dbReference type="InParanoid" id="B8CEZ3"/>
<evidence type="ECO:0000259" key="2">
    <source>
        <dbReference type="SMART" id="SM00382"/>
    </source>
</evidence>